<dbReference type="InterPro" id="IPR002345">
    <property type="entry name" value="Lipocalin"/>
</dbReference>
<evidence type="ECO:0000256" key="8">
    <source>
        <dbReference type="SAM" id="MobiDB-lite"/>
    </source>
</evidence>
<reference evidence="11 12" key="1">
    <citation type="submission" date="2017-08" db="EMBL/GenBank/DDBJ databases">
        <title>USMARCv1.0.</title>
        <authorList>
            <person name="Hannum G.I."/>
            <person name="Koren S."/>
            <person name="Schroeder S.G."/>
            <person name="Chin S.C."/>
            <person name="Nonneman D.J."/>
            <person name="Becker S.A."/>
            <person name="Rosen B.D."/>
            <person name="Bickhart D.M."/>
            <person name="Putnam N.H."/>
            <person name="Green R.E."/>
            <person name="Tuggle C.K."/>
            <person name="Liu H."/>
            <person name="Rohrer G.A."/>
            <person name="Warr A."/>
            <person name="Hall R."/>
            <person name="Kim K."/>
            <person name="Hume D.A."/>
            <person name="Talbot R."/>
            <person name="Chow W."/>
            <person name="Howe K."/>
            <person name="Schwartz A.S."/>
            <person name="Watson M."/>
            <person name="Archibald A.L."/>
            <person name="Phillippy A.M."/>
            <person name="Smith T.P.L."/>
        </authorList>
    </citation>
    <scope>NUCLEOTIDE SEQUENCE [LARGE SCALE GENOMIC DNA]</scope>
</reference>
<feature type="domain" description="Lipocalin/cytosolic fatty-acid binding" evidence="10">
    <location>
        <begin position="48"/>
        <end position="159"/>
    </location>
</feature>
<sequence>MALSLLWLGLTLLGALQTQAQGTIPNWIPAPPLSKVPLQPNFQADQFQGKWYVVGLAGNAVKKEEQGRFKMYTTTYELKEDGSYNVISTLLRGQLCDNWIRTFVPSLQPGQFKLGDIKKYSGLQSYVVRVVSTNYSQFAIVFFKKVSNNQEYFKTTLYGASSPSTSGPRLLVPGRRGQAHSHPARRSPPVAPAPRPGGGGGGRSFCRPPPTMKGSEALCSDMYGVFAGPWATGRTKVLSPELKENFVRFAKSLGLSDDNIIFPVAIGKWAAGEGEGDRSGLVLPHQGKGGQGTRGSVLCSSHGCPWEPLRVQEDPAPPRDLSPKCSSLTVKISGLSARVPSLVAPGHFPLLPRPCHPVPPPPHTPLSWATFPHCLGACSPLTQKVPLASGGLAWAGGSSRATQRVTGLPGAERLPSLCR</sequence>
<dbReference type="PROSITE" id="PS00213">
    <property type="entry name" value="LIPOCALIN"/>
    <property type="match status" value="1"/>
</dbReference>
<dbReference type="InterPro" id="IPR003087">
    <property type="entry name" value="LCN2/LCN12"/>
</dbReference>
<reference evidence="11" key="2">
    <citation type="submission" date="2025-08" db="UniProtKB">
        <authorList>
            <consortium name="Ensembl"/>
        </authorList>
    </citation>
    <scope>IDENTIFICATION</scope>
</reference>
<dbReference type="Ensembl" id="ENSSSCT00070027669.1">
    <property type="protein sequence ID" value="ENSSSCP00070023026.1"/>
    <property type="gene ID" value="ENSSSCG00070014109.1"/>
</dbReference>
<evidence type="ECO:0000256" key="9">
    <source>
        <dbReference type="SAM" id="SignalP"/>
    </source>
</evidence>
<organism evidence="11 12">
    <name type="scientific">Sus scrofa</name>
    <name type="common">Pig</name>
    <dbReference type="NCBI Taxonomy" id="9823"/>
    <lineage>
        <taxon>Eukaryota</taxon>
        <taxon>Metazoa</taxon>
        <taxon>Chordata</taxon>
        <taxon>Craniata</taxon>
        <taxon>Vertebrata</taxon>
        <taxon>Euteleostomi</taxon>
        <taxon>Mammalia</taxon>
        <taxon>Eutheria</taxon>
        <taxon>Laurasiatheria</taxon>
        <taxon>Artiodactyla</taxon>
        <taxon>Suina</taxon>
        <taxon>Suidae</taxon>
        <taxon>Sus</taxon>
    </lineage>
</organism>
<dbReference type="Proteomes" id="UP000314985">
    <property type="component" value="Chromosome 1"/>
</dbReference>
<keyword evidence="5 9" id="KW-0732">Signal</keyword>
<proteinExistence type="inferred from homology"/>
<dbReference type="InterPro" id="IPR012674">
    <property type="entry name" value="Calycin"/>
</dbReference>
<feature type="chain" id="PRO_5021255685" description="Lipocalin/cytosolic fatty-acid binding domain-containing protein" evidence="9">
    <location>
        <begin position="23"/>
        <end position="419"/>
    </location>
</feature>
<evidence type="ECO:0000259" key="10">
    <source>
        <dbReference type="Pfam" id="PF00061"/>
    </source>
</evidence>
<dbReference type="SUPFAM" id="SSF50814">
    <property type="entry name" value="Lipocalins"/>
    <property type="match status" value="1"/>
</dbReference>
<evidence type="ECO:0000256" key="1">
    <source>
        <dbReference type="ARBA" id="ARBA00004613"/>
    </source>
</evidence>
<evidence type="ECO:0000313" key="11">
    <source>
        <dbReference type="Ensembl" id="ENSSSCP00070023026.1"/>
    </source>
</evidence>
<dbReference type="Gene3D" id="2.40.128.20">
    <property type="match status" value="1"/>
</dbReference>
<keyword evidence="4" id="KW-0964">Secreted</keyword>
<name>A0A4X1U4T1_PIG</name>
<dbReference type="AlphaFoldDB" id="A0A4X1U4T1"/>
<evidence type="ECO:0000256" key="6">
    <source>
        <dbReference type="ARBA" id="ARBA00023157"/>
    </source>
</evidence>
<keyword evidence="7" id="KW-0325">Glycoprotein</keyword>
<dbReference type="PANTHER" id="PTHR11430">
    <property type="entry name" value="LIPOCALIN"/>
    <property type="match status" value="1"/>
</dbReference>
<evidence type="ECO:0000256" key="7">
    <source>
        <dbReference type="ARBA" id="ARBA00023180"/>
    </source>
</evidence>
<feature type="signal peptide" evidence="9">
    <location>
        <begin position="1"/>
        <end position="22"/>
    </location>
</feature>
<keyword evidence="6" id="KW-1015">Disulfide bond</keyword>
<evidence type="ECO:0000256" key="4">
    <source>
        <dbReference type="ARBA" id="ARBA00022525"/>
    </source>
</evidence>
<dbReference type="InterPro" id="IPR000566">
    <property type="entry name" value="Lipocln_cytosolic_FA-bd_dom"/>
</dbReference>
<feature type="region of interest" description="Disordered" evidence="8">
    <location>
        <begin position="162"/>
        <end position="209"/>
    </location>
</feature>
<evidence type="ECO:0000313" key="12">
    <source>
        <dbReference type="Proteomes" id="UP000314985"/>
    </source>
</evidence>
<dbReference type="GO" id="GO:0005576">
    <property type="term" value="C:extracellular region"/>
    <property type="evidence" value="ECO:0007669"/>
    <property type="project" value="UniProtKB-SubCell"/>
</dbReference>
<dbReference type="PANTHER" id="PTHR11430:SF13">
    <property type="entry name" value="NEUTROPHIL GELATINASE-ASSOCIATED LIPOCALIN"/>
    <property type="match status" value="1"/>
</dbReference>
<comment type="similarity">
    <text evidence="2">Belongs to the calycin superfamily. Lipocalin family.</text>
</comment>
<comment type="subcellular location">
    <subcellularLocation>
        <location evidence="1">Secreted</location>
    </subcellularLocation>
</comment>
<dbReference type="GO" id="GO:0036094">
    <property type="term" value="F:small molecule binding"/>
    <property type="evidence" value="ECO:0007669"/>
    <property type="project" value="InterPro"/>
</dbReference>
<dbReference type="Pfam" id="PF00061">
    <property type="entry name" value="Lipocalin"/>
    <property type="match status" value="1"/>
</dbReference>
<dbReference type="PRINTS" id="PR01275">
    <property type="entry name" value="NGELATINASE"/>
</dbReference>
<evidence type="ECO:0000256" key="2">
    <source>
        <dbReference type="ARBA" id="ARBA00006889"/>
    </source>
</evidence>
<dbReference type="InterPro" id="IPR022272">
    <property type="entry name" value="Lipocalin_CS"/>
</dbReference>
<accession>A0A4X1U4T1</accession>
<evidence type="ECO:0000256" key="5">
    <source>
        <dbReference type="ARBA" id="ARBA00022729"/>
    </source>
</evidence>
<protein>
    <recommendedName>
        <fullName evidence="10">Lipocalin/cytosolic fatty-acid binding domain-containing protein</fullName>
    </recommendedName>
</protein>
<keyword evidence="3" id="KW-0813">Transport</keyword>
<evidence type="ECO:0000256" key="3">
    <source>
        <dbReference type="ARBA" id="ARBA00022448"/>
    </source>
</evidence>